<feature type="transmembrane region" description="Helical" evidence="2">
    <location>
        <begin position="227"/>
        <end position="246"/>
    </location>
</feature>
<dbReference type="InterPro" id="IPR001460">
    <property type="entry name" value="PCN-bd_Tpept"/>
</dbReference>
<protein>
    <submittedName>
        <fullName evidence="5">Bla regulator protein blaR1</fullName>
    </submittedName>
</protein>
<feature type="transmembrane region" description="Helical" evidence="2">
    <location>
        <begin position="113"/>
        <end position="133"/>
    </location>
</feature>
<reference evidence="5 6" key="1">
    <citation type="submission" date="2016-11" db="EMBL/GenBank/DDBJ databases">
        <authorList>
            <person name="Jaros S."/>
            <person name="Januszkiewicz K."/>
            <person name="Wedrychowicz H."/>
        </authorList>
    </citation>
    <scope>NUCLEOTIDE SEQUENCE [LARGE SCALE GENOMIC DNA]</scope>
    <source>
        <strain evidence="5 6">DSM 15480</strain>
    </source>
</reference>
<dbReference type="GO" id="GO:0008658">
    <property type="term" value="F:penicillin binding"/>
    <property type="evidence" value="ECO:0007669"/>
    <property type="project" value="InterPro"/>
</dbReference>
<dbReference type="STRING" id="1121950.SAMN02745243_03492"/>
<evidence type="ECO:0000259" key="4">
    <source>
        <dbReference type="Pfam" id="PF05569"/>
    </source>
</evidence>
<dbReference type="Pfam" id="PF05569">
    <property type="entry name" value="Peptidase_M56"/>
    <property type="match status" value="1"/>
</dbReference>
<dbReference type="Pfam" id="PF00905">
    <property type="entry name" value="Transpeptidase"/>
    <property type="match status" value="1"/>
</dbReference>
<dbReference type="Proteomes" id="UP000184301">
    <property type="component" value="Unassembled WGS sequence"/>
</dbReference>
<feature type="domain" description="Penicillin-binding protein transpeptidase" evidence="3">
    <location>
        <begin position="374"/>
        <end position="590"/>
    </location>
</feature>
<evidence type="ECO:0000256" key="2">
    <source>
        <dbReference type="SAM" id="Phobius"/>
    </source>
</evidence>
<evidence type="ECO:0000256" key="1">
    <source>
        <dbReference type="ARBA" id="ARBA00011075"/>
    </source>
</evidence>
<keyword evidence="6" id="KW-1185">Reference proteome</keyword>
<keyword evidence="2" id="KW-1133">Transmembrane helix</keyword>
<dbReference type="InterPro" id="IPR008756">
    <property type="entry name" value="Peptidase_M56"/>
</dbReference>
<comment type="similarity">
    <text evidence="1">Belongs to the peptidase M56 family.</text>
</comment>
<dbReference type="AlphaFoldDB" id="A0A1M6UG41"/>
<dbReference type="EMBL" id="FQZY01000072">
    <property type="protein sequence ID" value="SHK68146.1"/>
    <property type="molecule type" value="Genomic_DNA"/>
</dbReference>
<dbReference type="RefSeq" id="WP_073112813.1">
    <property type="nucleotide sequence ID" value="NZ_FQZY01000072.1"/>
</dbReference>
<dbReference type="Gene3D" id="3.40.710.10">
    <property type="entry name" value="DD-peptidase/beta-lactamase superfamily"/>
    <property type="match status" value="1"/>
</dbReference>
<evidence type="ECO:0000259" key="3">
    <source>
        <dbReference type="Pfam" id="PF00905"/>
    </source>
</evidence>
<name>A0A1M6UG41_9FIRM</name>
<proteinExistence type="inferred from homology"/>
<feature type="domain" description="Peptidase M56" evidence="4">
    <location>
        <begin position="9"/>
        <end position="308"/>
    </location>
</feature>
<dbReference type="NCBIfam" id="NF000326">
    <property type="entry name" value="blaR1_generic"/>
    <property type="match status" value="1"/>
</dbReference>
<dbReference type="InterPro" id="IPR012338">
    <property type="entry name" value="Beta-lactam/transpept-like"/>
</dbReference>
<organism evidence="5 6">
    <name type="scientific">Hespellia stercorisuis DSM 15480</name>
    <dbReference type="NCBI Taxonomy" id="1121950"/>
    <lineage>
        <taxon>Bacteria</taxon>
        <taxon>Bacillati</taxon>
        <taxon>Bacillota</taxon>
        <taxon>Clostridia</taxon>
        <taxon>Lachnospirales</taxon>
        <taxon>Lachnospiraceae</taxon>
        <taxon>Hespellia</taxon>
    </lineage>
</organism>
<dbReference type="OrthoDB" id="9762883at2"/>
<dbReference type="PANTHER" id="PTHR34978">
    <property type="entry name" value="POSSIBLE SENSOR-TRANSDUCER PROTEIN BLAR"/>
    <property type="match status" value="1"/>
</dbReference>
<feature type="transmembrane region" description="Helical" evidence="2">
    <location>
        <begin position="41"/>
        <end position="58"/>
    </location>
</feature>
<dbReference type="SUPFAM" id="SSF56601">
    <property type="entry name" value="beta-lactamase/transpeptidase-like"/>
    <property type="match status" value="1"/>
</dbReference>
<sequence>MSEFIIRFFLCNIFLTGFIGILLGMKHFFRPYISARVQFDLWFFMLGLMPIPFLPFHLPKLHDVFQLAERLSVAGKSGIQAVSKLNSAASSVSTTGWADDFAVSVTRDMPATLISMFCFIWIIGVLAMLFLVVRSGWHLQRLKSSALPLQNKQVYALFLDCASTLHITGRISIFSTAFLKSPITVGLLHPQIYIPIHLISDYCEKDMRYILLHELQHYRHRDAIPNALMNLAGIFYWFNPAVWYALKEMRTDREMACDCAVLQCLTEKDYGSYGSTLINFAEKISLSPFPFASGLSGNMKQIQKRILSIASYHPVSRRQKMHGLTLCMLTALLFLTCAPLLSTHAATQEYDNFQASEEHVSYMDLSADFNGYNGSFVLYDTADDSWQIYNKKLASTRVAPDSTYKIYVGLMGLESGTISLDNPLLRWDGTSQPFDSWNADQNLSSAMSNSVNWYFERIESSIGRSETKNYLNQIHYGNQDMSAGDSYWMESSLKISPIEQVELLKCLNTNQFSMDQSHIDAVKNAICISSDSENSLYAKTGTGRINGYDVNGWFIGYVEDQNHTVYFALNIQGAANATGSKAAEITRSILSERNIWKQ</sequence>
<keyword evidence="2" id="KW-0472">Membrane</keyword>
<dbReference type="InterPro" id="IPR052173">
    <property type="entry name" value="Beta-lactam_resp_regulator"/>
</dbReference>
<feature type="transmembrane region" description="Helical" evidence="2">
    <location>
        <begin position="6"/>
        <end position="29"/>
    </location>
</feature>
<keyword evidence="2" id="KW-0812">Transmembrane</keyword>
<dbReference type="CDD" id="cd07341">
    <property type="entry name" value="M56_BlaR1_MecR1_like"/>
    <property type="match status" value="1"/>
</dbReference>
<dbReference type="PANTHER" id="PTHR34978:SF3">
    <property type="entry name" value="SLR0241 PROTEIN"/>
    <property type="match status" value="1"/>
</dbReference>
<evidence type="ECO:0000313" key="6">
    <source>
        <dbReference type="Proteomes" id="UP000184301"/>
    </source>
</evidence>
<accession>A0A1M6UG41</accession>
<gene>
    <name evidence="5" type="ORF">SAMN02745243_03492</name>
</gene>
<evidence type="ECO:0000313" key="5">
    <source>
        <dbReference type="EMBL" id="SHK68146.1"/>
    </source>
</evidence>